<sequence>MTSSNPSSAREPVVSSRRMGRRLLAGSGSASLTAFRIDPGEGQLVLHAMDTTGRMFVAACPSSALARTSAGVPISVRLDITLDAAEPGMHLTAASAHLLGVLTWLEGEERDLALAGAHSAACHCAVAGADPLDGIIELSRAPGGRLGVVLAERVVVHDALGVHGHSMSEVLDPVGSEPAAPLWSSLDELAAQEAVKSLGTTVLTWLCDGVVDGSVPGRLCSVRPLNGACAELAGRVLCVDACPQDVTLMRLTGPEALTVRVDLPRTAPTAREMLDELDRLAWDSAAARP</sequence>
<dbReference type="KEGG" id="ahw:NCTC11636_00148"/>
<gene>
    <name evidence="1" type="ORF">NCTC11636_00148</name>
</gene>
<proteinExistence type="predicted"/>
<dbReference type="RefSeq" id="WP_126381191.1">
    <property type="nucleotide sequence ID" value="NZ_LR134350.1"/>
</dbReference>
<accession>A0A3S4UVI8</accession>
<dbReference type="EMBL" id="LR134350">
    <property type="protein sequence ID" value="VEG25660.1"/>
    <property type="molecule type" value="Genomic_DNA"/>
</dbReference>
<evidence type="ECO:0000313" key="2">
    <source>
        <dbReference type="Proteomes" id="UP000266895"/>
    </source>
</evidence>
<dbReference type="AlphaFoldDB" id="A0A3S4UVI8"/>
<protein>
    <submittedName>
        <fullName evidence="1">Uncharacterized protein</fullName>
    </submittedName>
</protein>
<evidence type="ECO:0000313" key="1">
    <source>
        <dbReference type="EMBL" id="VEG25660.1"/>
    </source>
</evidence>
<keyword evidence="2" id="KW-1185">Reference proteome</keyword>
<dbReference type="Proteomes" id="UP000266895">
    <property type="component" value="Chromosome"/>
</dbReference>
<dbReference type="OrthoDB" id="3725439at2"/>
<organism evidence="1 2">
    <name type="scientific">Actinomyces howellii</name>
    <dbReference type="NCBI Taxonomy" id="52771"/>
    <lineage>
        <taxon>Bacteria</taxon>
        <taxon>Bacillati</taxon>
        <taxon>Actinomycetota</taxon>
        <taxon>Actinomycetes</taxon>
        <taxon>Actinomycetales</taxon>
        <taxon>Actinomycetaceae</taxon>
        <taxon>Actinomyces</taxon>
    </lineage>
</organism>
<name>A0A3S4UVI8_9ACTO</name>
<reference evidence="1 2" key="1">
    <citation type="submission" date="2018-12" db="EMBL/GenBank/DDBJ databases">
        <authorList>
            <consortium name="Pathogen Informatics"/>
        </authorList>
    </citation>
    <scope>NUCLEOTIDE SEQUENCE [LARGE SCALE GENOMIC DNA]</scope>
    <source>
        <strain evidence="1 2">NCTC11636</strain>
    </source>
</reference>